<evidence type="ECO:0000256" key="1">
    <source>
        <dbReference type="SAM" id="MobiDB-lite"/>
    </source>
</evidence>
<keyword evidence="4" id="KW-1185">Reference proteome</keyword>
<keyword evidence="2" id="KW-0812">Transmembrane</keyword>
<protein>
    <submittedName>
        <fullName evidence="3">Uncharacterized protein</fullName>
    </submittedName>
</protein>
<feature type="region of interest" description="Disordered" evidence="1">
    <location>
        <begin position="1"/>
        <end position="21"/>
    </location>
</feature>
<feature type="transmembrane region" description="Helical" evidence="2">
    <location>
        <begin position="29"/>
        <end position="49"/>
    </location>
</feature>
<evidence type="ECO:0000256" key="2">
    <source>
        <dbReference type="SAM" id="Phobius"/>
    </source>
</evidence>
<evidence type="ECO:0000313" key="4">
    <source>
        <dbReference type="Proteomes" id="UP000321405"/>
    </source>
</evidence>
<keyword evidence="2" id="KW-0472">Membrane</keyword>
<organism evidence="3 4">
    <name type="scientific">Swaminathania salitolerans</name>
    <dbReference type="NCBI Taxonomy" id="182838"/>
    <lineage>
        <taxon>Bacteria</taxon>
        <taxon>Pseudomonadati</taxon>
        <taxon>Pseudomonadota</taxon>
        <taxon>Alphaproteobacteria</taxon>
        <taxon>Acetobacterales</taxon>
        <taxon>Acetobacteraceae</taxon>
        <taxon>Swaminathania</taxon>
    </lineage>
</organism>
<sequence>MRKRSNTTGAQSGTPTGVPPGEVTVRATLLRTLTLVLLTLAFAFCIRALPPLMHGVQYLAGTSAWQTLYDWFGIQSSLGREQMILIGIMMVCFCLALVVQGVGLVLWARLRR</sequence>
<comment type="caution">
    <text evidence="3">The sequence shown here is derived from an EMBL/GenBank/DDBJ whole genome shotgun (WGS) entry which is preliminary data.</text>
</comment>
<name>A0A511BPV1_9PROT</name>
<feature type="transmembrane region" description="Helical" evidence="2">
    <location>
        <begin position="84"/>
        <end position="108"/>
    </location>
</feature>
<accession>A0A511BPV1</accession>
<dbReference type="Proteomes" id="UP000321405">
    <property type="component" value="Unassembled WGS sequence"/>
</dbReference>
<proteinExistence type="predicted"/>
<evidence type="ECO:0000313" key="3">
    <source>
        <dbReference type="EMBL" id="GEL02285.1"/>
    </source>
</evidence>
<dbReference type="EMBL" id="BJVC01000002">
    <property type="protein sequence ID" value="GEL02285.1"/>
    <property type="molecule type" value="Genomic_DNA"/>
</dbReference>
<dbReference type="RefSeq" id="WP_246103682.1">
    <property type="nucleotide sequence ID" value="NZ_BJVC01000002.1"/>
</dbReference>
<keyword evidence="2" id="KW-1133">Transmembrane helix</keyword>
<feature type="compositionally biased region" description="Polar residues" evidence="1">
    <location>
        <begin position="1"/>
        <end position="15"/>
    </location>
</feature>
<reference evidence="3 4" key="1">
    <citation type="submission" date="2019-07" db="EMBL/GenBank/DDBJ databases">
        <title>Whole genome shotgun sequence of Swaminathania salitolerans NBRC 104436.</title>
        <authorList>
            <person name="Hosoyama A."/>
            <person name="Uohara A."/>
            <person name="Ohji S."/>
            <person name="Ichikawa N."/>
        </authorList>
    </citation>
    <scope>NUCLEOTIDE SEQUENCE [LARGE SCALE GENOMIC DNA]</scope>
    <source>
        <strain evidence="3 4">NBRC 104436</strain>
    </source>
</reference>
<gene>
    <name evidence="3" type="ORF">SSA02_14480</name>
</gene>
<dbReference type="AlphaFoldDB" id="A0A511BPV1"/>